<feature type="non-terminal residue" evidence="4">
    <location>
        <position position="1"/>
    </location>
</feature>
<keyword evidence="2" id="KW-0106">Calcium</keyword>
<dbReference type="PROSITE" id="PS00018">
    <property type="entry name" value="EF_HAND_1"/>
    <property type="match status" value="1"/>
</dbReference>
<dbReference type="KEGG" id="tng:GSTEN00001822G001"/>
<feature type="domain" description="EF-hand" evidence="3">
    <location>
        <begin position="28"/>
        <end position="63"/>
    </location>
</feature>
<dbReference type="InterPro" id="IPR018247">
    <property type="entry name" value="EF_Hand_1_Ca_BS"/>
</dbReference>
<proteinExistence type="predicted"/>
<dbReference type="InterPro" id="IPR056586">
    <property type="entry name" value="EF-hand_PLCG1"/>
</dbReference>
<sequence>FSEEEVNMWMTGLTWLMTDTQRAPAPQQTDRWLRKQFEVMDRNHEGSVTVKDVKALLPQINFRVPNMRFLKDKLQEVEARSDLTYPNFAQLYRTLMFDSQKTVS</sequence>
<dbReference type="InterPro" id="IPR011992">
    <property type="entry name" value="EF-hand-dom_pair"/>
</dbReference>
<dbReference type="SUPFAM" id="SSF47473">
    <property type="entry name" value="EF-hand"/>
    <property type="match status" value="1"/>
</dbReference>
<evidence type="ECO:0000313" key="4">
    <source>
        <dbReference type="EMBL" id="CAF88475.1"/>
    </source>
</evidence>
<evidence type="ECO:0000256" key="2">
    <source>
        <dbReference type="ARBA" id="ARBA00022837"/>
    </source>
</evidence>
<comment type="caution">
    <text evidence="4">The sequence shown here is derived from an EMBL/GenBank/DDBJ whole genome shotgun (WGS) entry which is preliminary data.</text>
</comment>
<dbReference type="OrthoDB" id="8953178at2759"/>
<dbReference type="Gene3D" id="1.10.238.10">
    <property type="entry name" value="EF-hand"/>
    <property type="match status" value="1"/>
</dbReference>
<gene>
    <name evidence="4" type="ORF">GSTENG00001822001</name>
</gene>
<feature type="non-terminal residue" evidence="4">
    <location>
        <position position="104"/>
    </location>
</feature>
<dbReference type="EMBL" id="CAAE01004836">
    <property type="protein sequence ID" value="CAF88475.1"/>
    <property type="molecule type" value="Genomic_DNA"/>
</dbReference>
<evidence type="ECO:0000256" key="1">
    <source>
        <dbReference type="ARBA" id="ARBA00022723"/>
    </source>
</evidence>
<keyword evidence="1" id="KW-0479">Metal-binding</keyword>
<dbReference type="InterPro" id="IPR002048">
    <property type="entry name" value="EF_hand_dom"/>
</dbReference>
<evidence type="ECO:0000259" key="3">
    <source>
        <dbReference type="PROSITE" id="PS50222"/>
    </source>
</evidence>
<reference evidence="4" key="2">
    <citation type="submission" date="2004-02" db="EMBL/GenBank/DDBJ databases">
        <authorList>
            <consortium name="Genoscope"/>
            <consortium name="Whitehead Institute Centre for Genome Research"/>
        </authorList>
    </citation>
    <scope>NUCLEOTIDE SEQUENCE</scope>
</reference>
<organism evidence="4">
    <name type="scientific">Tetraodon nigroviridis</name>
    <name type="common">Spotted green pufferfish</name>
    <name type="synonym">Chelonodon nigroviridis</name>
    <dbReference type="NCBI Taxonomy" id="99883"/>
    <lineage>
        <taxon>Eukaryota</taxon>
        <taxon>Metazoa</taxon>
        <taxon>Chordata</taxon>
        <taxon>Craniata</taxon>
        <taxon>Vertebrata</taxon>
        <taxon>Euteleostomi</taxon>
        <taxon>Actinopterygii</taxon>
        <taxon>Neopterygii</taxon>
        <taxon>Teleostei</taxon>
        <taxon>Neoteleostei</taxon>
        <taxon>Acanthomorphata</taxon>
        <taxon>Eupercaria</taxon>
        <taxon>Tetraodontiformes</taxon>
        <taxon>Tetradontoidea</taxon>
        <taxon>Tetraodontidae</taxon>
        <taxon>Tetraodon</taxon>
    </lineage>
</organism>
<accession>Q4TF57</accession>
<dbReference type="GO" id="GO:0005509">
    <property type="term" value="F:calcium ion binding"/>
    <property type="evidence" value="ECO:0007669"/>
    <property type="project" value="InterPro"/>
</dbReference>
<name>Q4TF57_TETNG</name>
<dbReference type="PROSITE" id="PS50222">
    <property type="entry name" value="EF_HAND_2"/>
    <property type="match status" value="1"/>
</dbReference>
<dbReference type="AlphaFoldDB" id="Q4TF57"/>
<protein>
    <submittedName>
        <fullName evidence="4">(spotted green pufferfish) hypothetical protein</fullName>
    </submittedName>
</protein>
<dbReference type="Pfam" id="PF23329">
    <property type="entry name" value="EF_HAND_1_PLCG"/>
    <property type="match status" value="1"/>
</dbReference>
<reference evidence="4" key="1">
    <citation type="journal article" date="2004" name="Nature">
        <title>Genome duplication in the teleost fish Tetraodon nigroviridis reveals the early vertebrate proto-karyotype.</title>
        <authorList>
            <person name="Jaillon O."/>
            <person name="Aury J.-M."/>
            <person name="Brunet F."/>
            <person name="Petit J.-L."/>
            <person name="Stange-Thomann N."/>
            <person name="Mauceli E."/>
            <person name="Bouneau L."/>
            <person name="Fischer C."/>
            <person name="Ozouf-Costaz C."/>
            <person name="Bernot A."/>
            <person name="Nicaud S."/>
            <person name="Jaffe D."/>
            <person name="Fisher S."/>
            <person name="Lutfalla G."/>
            <person name="Dossat C."/>
            <person name="Segurens B."/>
            <person name="Dasilva C."/>
            <person name="Salanoubat M."/>
            <person name="Levy M."/>
            <person name="Boudet N."/>
            <person name="Castellano S."/>
            <person name="Anthouard V."/>
            <person name="Jubin C."/>
            <person name="Castelli V."/>
            <person name="Katinka M."/>
            <person name="Vacherie B."/>
            <person name="Biemont C."/>
            <person name="Skalli Z."/>
            <person name="Cattolico L."/>
            <person name="Poulain J."/>
            <person name="De Berardinis V."/>
            <person name="Cruaud C."/>
            <person name="Duprat S."/>
            <person name="Brottier P."/>
            <person name="Coutanceau J.-P."/>
            <person name="Gouzy J."/>
            <person name="Parra G."/>
            <person name="Lardier G."/>
            <person name="Chapple C."/>
            <person name="McKernan K.J."/>
            <person name="McEwan P."/>
            <person name="Bosak S."/>
            <person name="Kellis M."/>
            <person name="Volff J.-N."/>
            <person name="Guigo R."/>
            <person name="Zody M.C."/>
            <person name="Mesirov J."/>
            <person name="Lindblad-Toh K."/>
            <person name="Birren B."/>
            <person name="Nusbaum C."/>
            <person name="Kahn D."/>
            <person name="Robinson-Rechavi M."/>
            <person name="Laudet V."/>
            <person name="Schachter V."/>
            <person name="Quetier F."/>
            <person name="Saurin W."/>
            <person name="Scarpelli C."/>
            <person name="Wincker P."/>
            <person name="Lander E.S."/>
            <person name="Weissenbach J."/>
            <person name="Roest Crollius H."/>
        </authorList>
    </citation>
    <scope>NUCLEOTIDE SEQUENCE [LARGE SCALE GENOMIC DNA]</scope>
</reference>